<dbReference type="STRING" id="118126.L21_1453"/>
<dbReference type="InterPro" id="IPR003787">
    <property type="entry name" value="Sulphur_relay_DsrE/F-like"/>
</dbReference>
<dbReference type="Pfam" id="PF02635">
    <property type="entry name" value="DsrE"/>
    <property type="match status" value="1"/>
</dbReference>
<gene>
    <name evidence="1" type="ORF">L21_1453</name>
</gene>
<dbReference type="EMBL" id="FMID01000035">
    <property type="protein sequence ID" value="SCL75547.1"/>
    <property type="molecule type" value="Genomic_DNA"/>
</dbReference>
<evidence type="ECO:0000313" key="2">
    <source>
        <dbReference type="Proteomes" id="UP000184671"/>
    </source>
</evidence>
<reference evidence="1 2" key="1">
    <citation type="submission" date="2016-08" db="EMBL/GenBank/DDBJ databases">
        <authorList>
            <person name="Seilhamer J.J."/>
        </authorList>
    </citation>
    <scope>NUCLEOTIDE SEQUENCE [LARGE SCALE GENOMIC DNA]</scope>
    <source>
        <strain evidence="1">L21-II-0</strain>
    </source>
</reference>
<dbReference type="PANTHER" id="PTHR37691">
    <property type="entry name" value="BLR3518 PROTEIN"/>
    <property type="match status" value="1"/>
</dbReference>
<dbReference type="InterPro" id="IPR027396">
    <property type="entry name" value="DsrEFH-like"/>
</dbReference>
<evidence type="ECO:0000313" key="1">
    <source>
        <dbReference type="EMBL" id="SCL75547.1"/>
    </source>
</evidence>
<dbReference type="AlphaFoldDB" id="A0A1M4ML39"/>
<dbReference type="RefSeq" id="WP_074369802.1">
    <property type="nucleotide sequence ID" value="NZ_FMID01000035.1"/>
</dbReference>
<dbReference type="PANTHER" id="PTHR37691:SF1">
    <property type="entry name" value="BLR3518 PROTEIN"/>
    <property type="match status" value="1"/>
</dbReference>
<proteinExistence type="predicted"/>
<dbReference type="Proteomes" id="UP000184671">
    <property type="component" value="Unassembled WGS sequence"/>
</dbReference>
<protein>
    <submittedName>
        <fullName evidence="1">Uncharacterized protein</fullName>
    </submittedName>
</protein>
<dbReference type="OrthoDB" id="57062at2157"/>
<sequence>MTPPKVVVHLDEREKVPLVLKNVKNLIDELEGVEVEVVAHAGGVEGLRTGTSHAALVEELADRGVRLIVCENTLRSRGIPRGDFPGYIGTVPSAIVELVVRQAEGWCYLRP</sequence>
<dbReference type="Gene3D" id="3.40.1260.10">
    <property type="entry name" value="DsrEFH-like"/>
    <property type="match status" value="1"/>
</dbReference>
<dbReference type="SUPFAM" id="SSF75169">
    <property type="entry name" value="DsrEFH-like"/>
    <property type="match status" value="1"/>
</dbReference>
<name>A0A1M4ML39_9EURY</name>
<accession>A0A1M4ML39</accession>
<organism evidence="1 2">
    <name type="scientific">Methanoculleus chikugoensis</name>
    <dbReference type="NCBI Taxonomy" id="118126"/>
    <lineage>
        <taxon>Archaea</taxon>
        <taxon>Methanobacteriati</taxon>
        <taxon>Methanobacteriota</taxon>
        <taxon>Stenosarchaea group</taxon>
        <taxon>Methanomicrobia</taxon>
        <taxon>Methanomicrobiales</taxon>
        <taxon>Methanomicrobiaceae</taxon>
        <taxon>Methanoculleus</taxon>
    </lineage>
</organism>